<dbReference type="Pfam" id="PF00116">
    <property type="entry name" value="COX2"/>
    <property type="match status" value="1"/>
</dbReference>
<geneLocation type="mitochondrion" evidence="18"/>
<evidence type="ECO:0000256" key="1">
    <source>
        <dbReference type="ARBA" id="ARBA00001935"/>
    </source>
</evidence>
<keyword evidence="13 16" id="KW-0472">Membrane</keyword>
<keyword evidence="8" id="KW-0460">Magnesium</keyword>
<evidence type="ECO:0000256" key="5">
    <source>
        <dbReference type="ARBA" id="ARBA00022448"/>
    </source>
</evidence>
<dbReference type="PROSITE" id="PS50857">
    <property type="entry name" value="COX2_CUA"/>
    <property type="match status" value="1"/>
</dbReference>
<reference evidence="18" key="1">
    <citation type="journal article" date="2012" name="Parasitol. Res.">
        <title>Sequences and gene organization of the mitochondrial genomes of the liver flukes Opisthorchis viverrini and Clonorchis sinensis (Trematoda).</title>
        <authorList>
            <person name="Cai X.Q."/>
            <person name="Liu G.H."/>
            <person name="Song H.Q."/>
            <person name="Wu C.Y."/>
            <person name="Zou F.C."/>
            <person name="Yan H.K."/>
            <person name="Yuan Z.G."/>
            <person name="Lin R.Q."/>
            <person name="Zhu X.Q."/>
        </authorList>
    </citation>
    <scope>NUCLEOTIDE SEQUENCE</scope>
</reference>
<sequence length="214" mass="23694">MMVGNMVYDNLVLYLLVLCTFIPAWVFFMLGWQISGDYSLSSADNESNVVELVWTFVPTGLVGYLCLLNLVCFTEELPVGIGAVVKVIGRQWYWSYEIVGLEAGYDSVMTDFIDSVDKPLRLNIYDFYQLAVTSSDVIHSFSLPELQLKVDAIPGRINQSVFFMDRVGVYVGYCAELCGAGHAYMPIVVEVVIPEYALLSGLSLGPMVGGLVTH</sequence>
<keyword evidence="10" id="KW-0249">Electron transport</keyword>
<dbReference type="AlphaFoldDB" id="G1C5K3"/>
<keyword evidence="9" id="KW-1278">Translocase</keyword>
<keyword evidence="18" id="KW-0496">Mitochondrion</keyword>
<comment type="cofactor">
    <cofactor evidence="1">
        <name>Cu cation</name>
        <dbReference type="ChEBI" id="CHEBI:23378"/>
    </cofactor>
</comment>
<dbReference type="GO" id="GO:0004129">
    <property type="term" value="F:cytochrome-c oxidase activity"/>
    <property type="evidence" value="ECO:0007669"/>
    <property type="project" value="UniProtKB-EC"/>
</dbReference>
<evidence type="ECO:0000256" key="7">
    <source>
        <dbReference type="ARBA" id="ARBA00022723"/>
    </source>
</evidence>
<comment type="subcellular location">
    <subcellularLocation>
        <location evidence="2">Membrane</location>
        <topology evidence="2">Multi-pass membrane protein</topology>
    </subcellularLocation>
</comment>
<keyword evidence="12" id="KW-0186">Copper</keyword>
<feature type="transmembrane region" description="Helical" evidence="16">
    <location>
        <begin position="52"/>
        <end position="73"/>
    </location>
</feature>
<comment type="similarity">
    <text evidence="3">Belongs to the cytochrome c oxidase subunit 2 family.</text>
</comment>
<dbReference type="SUPFAM" id="SSF81464">
    <property type="entry name" value="Cytochrome c oxidase subunit II-like, transmembrane region"/>
    <property type="match status" value="1"/>
</dbReference>
<evidence type="ECO:0000256" key="8">
    <source>
        <dbReference type="ARBA" id="ARBA00022842"/>
    </source>
</evidence>
<dbReference type="InterPro" id="IPR008972">
    <property type="entry name" value="Cupredoxin"/>
</dbReference>
<keyword evidence="6 16" id="KW-0812">Transmembrane</keyword>
<dbReference type="InterPro" id="IPR045187">
    <property type="entry name" value="CcO_II"/>
</dbReference>
<protein>
    <recommendedName>
        <fullName evidence="4">cytochrome-c oxidase</fullName>
        <ecNumber evidence="4">7.1.1.9</ecNumber>
    </recommendedName>
    <alternativeName>
        <fullName evidence="14">Cytochrome c oxidase polypeptide II</fullName>
    </alternativeName>
</protein>
<gene>
    <name evidence="18" type="primary">COX2</name>
</gene>
<dbReference type="PANTHER" id="PTHR22888">
    <property type="entry name" value="CYTOCHROME C OXIDASE, SUBUNIT II"/>
    <property type="match status" value="1"/>
</dbReference>
<dbReference type="PROSITE" id="PS00078">
    <property type="entry name" value="COX2"/>
    <property type="match status" value="1"/>
</dbReference>
<evidence type="ECO:0000256" key="3">
    <source>
        <dbReference type="ARBA" id="ARBA00007866"/>
    </source>
</evidence>
<dbReference type="SUPFAM" id="SSF49503">
    <property type="entry name" value="Cupredoxins"/>
    <property type="match status" value="1"/>
</dbReference>
<keyword evidence="11 16" id="KW-1133">Transmembrane helix</keyword>
<keyword evidence="5" id="KW-0813">Transport</keyword>
<evidence type="ECO:0000256" key="4">
    <source>
        <dbReference type="ARBA" id="ARBA00012949"/>
    </source>
</evidence>
<evidence type="ECO:0000256" key="6">
    <source>
        <dbReference type="ARBA" id="ARBA00022692"/>
    </source>
</evidence>
<evidence type="ECO:0000256" key="13">
    <source>
        <dbReference type="ARBA" id="ARBA00023136"/>
    </source>
</evidence>
<accession>G1C5K3</accession>
<dbReference type="EMBL" id="JF739555">
    <property type="protein sequence ID" value="AEE60504.1"/>
    <property type="molecule type" value="Genomic_DNA"/>
</dbReference>
<keyword evidence="7" id="KW-0479">Metal-binding</keyword>
<proteinExistence type="inferred from homology"/>
<evidence type="ECO:0000259" key="17">
    <source>
        <dbReference type="PROSITE" id="PS50857"/>
    </source>
</evidence>
<evidence type="ECO:0000313" key="18">
    <source>
        <dbReference type="EMBL" id="AEE60504.1"/>
    </source>
</evidence>
<dbReference type="GO" id="GO:0005507">
    <property type="term" value="F:copper ion binding"/>
    <property type="evidence" value="ECO:0007669"/>
    <property type="project" value="InterPro"/>
</dbReference>
<organism evidence="18">
    <name type="scientific">Opisthorchis viverrini</name>
    <name type="common">Southeast Asian liver fluke</name>
    <dbReference type="NCBI Taxonomy" id="6198"/>
    <lineage>
        <taxon>Eukaryota</taxon>
        <taxon>Metazoa</taxon>
        <taxon>Spiralia</taxon>
        <taxon>Lophotrochozoa</taxon>
        <taxon>Platyhelminthes</taxon>
        <taxon>Trematoda</taxon>
        <taxon>Digenea</taxon>
        <taxon>Opisthorchiida</taxon>
        <taxon>Opisthorchiata</taxon>
        <taxon>Opisthorchiidae</taxon>
        <taxon>Opisthorchis</taxon>
    </lineage>
</organism>
<evidence type="ECO:0000256" key="12">
    <source>
        <dbReference type="ARBA" id="ARBA00023008"/>
    </source>
</evidence>
<evidence type="ECO:0000256" key="9">
    <source>
        <dbReference type="ARBA" id="ARBA00022967"/>
    </source>
</evidence>
<dbReference type="EC" id="7.1.1.9" evidence="4"/>
<evidence type="ECO:0000256" key="14">
    <source>
        <dbReference type="ARBA" id="ARBA00031389"/>
    </source>
</evidence>
<evidence type="ECO:0000256" key="11">
    <source>
        <dbReference type="ARBA" id="ARBA00022989"/>
    </source>
</evidence>
<evidence type="ECO:0000256" key="2">
    <source>
        <dbReference type="ARBA" id="ARBA00004141"/>
    </source>
</evidence>
<feature type="transmembrane region" description="Helical" evidence="16">
    <location>
        <begin position="12"/>
        <end position="32"/>
    </location>
</feature>
<dbReference type="InterPro" id="IPR036257">
    <property type="entry name" value="Cyt_c_oxidase_su2_TM_sf"/>
</dbReference>
<evidence type="ECO:0000256" key="10">
    <source>
        <dbReference type="ARBA" id="ARBA00022982"/>
    </source>
</evidence>
<name>G1C5K3_OPIVI</name>
<dbReference type="GO" id="GO:0042773">
    <property type="term" value="P:ATP synthesis coupled electron transport"/>
    <property type="evidence" value="ECO:0007669"/>
    <property type="project" value="TreeGrafter"/>
</dbReference>
<evidence type="ECO:0000256" key="15">
    <source>
        <dbReference type="ARBA" id="ARBA00049512"/>
    </source>
</evidence>
<dbReference type="Gene3D" id="1.10.287.90">
    <property type="match status" value="1"/>
</dbReference>
<dbReference type="PANTHER" id="PTHR22888:SF9">
    <property type="entry name" value="CYTOCHROME C OXIDASE SUBUNIT 2"/>
    <property type="match status" value="1"/>
</dbReference>
<dbReference type="GO" id="GO:0016020">
    <property type="term" value="C:membrane"/>
    <property type="evidence" value="ECO:0007669"/>
    <property type="project" value="UniProtKB-SubCell"/>
</dbReference>
<dbReference type="PRINTS" id="PR01166">
    <property type="entry name" value="CYCOXIDASEII"/>
</dbReference>
<dbReference type="InterPro" id="IPR001505">
    <property type="entry name" value="Copper_CuA"/>
</dbReference>
<feature type="domain" description="Cytochrome oxidase subunit II copper A binding" evidence="17">
    <location>
        <begin position="80"/>
        <end position="204"/>
    </location>
</feature>
<comment type="catalytic activity">
    <reaction evidence="15">
        <text>4 Fe(II)-[cytochrome c] + O2 + 8 H(+)(in) = 4 Fe(III)-[cytochrome c] + 2 H2O + 4 H(+)(out)</text>
        <dbReference type="Rhea" id="RHEA:11436"/>
        <dbReference type="Rhea" id="RHEA-COMP:10350"/>
        <dbReference type="Rhea" id="RHEA-COMP:14399"/>
        <dbReference type="ChEBI" id="CHEBI:15377"/>
        <dbReference type="ChEBI" id="CHEBI:15378"/>
        <dbReference type="ChEBI" id="CHEBI:15379"/>
        <dbReference type="ChEBI" id="CHEBI:29033"/>
        <dbReference type="ChEBI" id="CHEBI:29034"/>
        <dbReference type="EC" id="7.1.1.9"/>
    </reaction>
    <physiologicalReaction direction="left-to-right" evidence="15">
        <dbReference type="Rhea" id="RHEA:11437"/>
    </physiologicalReaction>
</comment>
<evidence type="ECO:0000256" key="16">
    <source>
        <dbReference type="SAM" id="Phobius"/>
    </source>
</evidence>
<dbReference type="Gene3D" id="2.60.40.420">
    <property type="entry name" value="Cupredoxins - blue copper proteins"/>
    <property type="match status" value="1"/>
</dbReference>
<dbReference type="InterPro" id="IPR002429">
    <property type="entry name" value="CcO_II-like_C"/>
</dbReference>